<keyword evidence="4" id="KW-1185">Reference proteome</keyword>
<feature type="domain" description="Bacterial phospholipase C C-terminal" evidence="2">
    <location>
        <begin position="546"/>
        <end position="637"/>
    </location>
</feature>
<dbReference type="Pfam" id="PF05506">
    <property type="entry name" value="PLipase_C_C"/>
    <property type="match status" value="1"/>
</dbReference>
<proteinExistence type="predicted"/>
<protein>
    <submittedName>
        <fullName evidence="3">Phospholipase C</fullName>
        <ecNumber evidence="3">3.1.4.3</ecNumber>
    </submittedName>
</protein>
<evidence type="ECO:0000256" key="1">
    <source>
        <dbReference type="ARBA" id="ARBA00022801"/>
    </source>
</evidence>
<comment type="caution">
    <text evidence="3">The sequence shown here is derived from an EMBL/GenBank/DDBJ whole genome shotgun (WGS) entry which is preliminary data.</text>
</comment>
<dbReference type="Pfam" id="PF04185">
    <property type="entry name" value="Phosphoesterase"/>
    <property type="match status" value="1"/>
</dbReference>
<dbReference type="Proteomes" id="UP000554520">
    <property type="component" value="Unassembled WGS sequence"/>
</dbReference>
<dbReference type="AlphaFoldDB" id="A0A839U770"/>
<dbReference type="PANTHER" id="PTHR31956:SF1">
    <property type="entry name" value="NON-SPECIFIC PHOSPHOLIPASE C1"/>
    <property type="match status" value="1"/>
</dbReference>
<dbReference type="Gene3D" id="3.40.720.10">
    <property type="entry name" value="Alkaline Phosphatase, subunit A"/>
    <property type="match status" value="2"/>
</dbReference>
<gene>
    <name evidence="3" type="ORF">FHS21_001233</name>
</gene>
<dbReference type="InterPro" id="IPR008475">
    <property type="entry name" value="PLipase_C_C"/>
</dbReference>
<dbReference type="RefSeq" id="WP_183661231.1">
    <property type="nucleotide sequence ID" value="NZ_JACHXN010000003.1"/>
</dbReference>
<evidence type="ECO:0000313" key="4">
    <source>
        <dbReference type="Proteomes" id="UP000554520"/>
    </source>
</evidence>
<organism evidence="3 4">
    <name type="scientific">Phyllobacterium trifolii</name>
    <dbReference type="NCBI Taxonomy" id="300193"/>
    <lineage>
        <taxon>Bacteria</taxon>
        <taxon>Pseudomonadati</taxon>
        <taxon>Pseudomonadota</taxon>
        <taxon>Alphaproteobacteria</taxon>
        <taxon>Hyphomicrobiales</taxon>
        <taxon>Phyllobacteriaceae</taxon>
        <taxon>Phyllobacterium</taxon>
    </lineage>
</organism>
<evidence type="ECO:0000313" key="3">
    <source>
        <dbReference type="EMBL" id="MBB3144832.1"/>
    </source>
</evidence>
<sequence>MDRRDFIKMLGIAGTSATAYAACSAYMQEALAQSTTIEDLLTSAAECPGGKLADIEHVVILMQENRSFDHYFGTLRGVRGFGDPRPLRLRNGKPVWEQSDGARPYRLPKTQAHESGIDGEKIPANSAGSVFLEDPAHDYGTGLDAWNGGLMDKWKEKKGYVALSHYTEQDIPLFFKLARSFTLCDAYFCSHNGATDPNRSFMFTGTCMGRTANSYFSGAKDPAWVDWKSYPEKLEELGIEWKFYQDGLTWTDDAFAGNYGDNTLEYFKRYRTNGTSIYEKNQSVNSVLRTDASKPSQFEQDILDNKLPEVSWIVAPEAFTEHPKYPPHFGEYYIHEILRAFAANKKVWHKTLFLINYDENGGFFDHVLPPTPPLDSGHGKTSPGITLTLKGTVNSETSIQRADPIGMGPRVPMLVISPWSAGGRVNTETFDHTSVIRFLDKWLIARGKQAAEAPAFSTISSWRQAIAGDLTSTFDFRRTRTEGLDKLIAPGEKAMMLTEANRTSARAAAAEGAHFTPGIADVKADAHAGKPIGSKQDQTRCEILPIGYDFQVYFRFGTHSDGKKRVEWVIRNRGPLGAAFYVTPYSRTDAPSWYYSVEGVKSGGGPIEVTDYAQIANGVYAHAIHGPNGYLFEFFGNSLDTQQTQLPNIMEMKSADDGKKLQIVFEKWQTASGKLKLIDAYSGTEQVIDKAKEVSGTTTVEIATKDGWYDVAVVDGVNANNFLRRYAGHLENGKIGKSDPAIGLEYDPLKRAYIGMVA</sequence>
<dbReference type="GO" id="GO:0016042">
    <property type="term" value="P:lipid catabolic process"/>
    <property type="evidence" value="ECO:0007669"/>
    <property type="project" value="InterPro"/>
</dbReference>
<dbReference type="EMBL" id="JACHXN010000003">
    <property type="protein sequence ID" value="MBB3144832.1"/>
    <property type="molecule type" value="Genomic_DNA"/>
</dbReference>
<dbReference type="EC" id="3.1.4.3" evidence="3"/>
<name>A0A839U770_9HYPH</name>
<keyword evidence="1 3" id="KW-0378">Hydrolase</keyword>
<dbReference type="InterPro" id="IPR007312">
    <property type="entry name" value="Phosphoesterase"/>
</dbReference>
<dbReference type="PANTHER" id="PTHR31956">
    <property type="entry name" value="NON-SPECIFIC PHOSPHOLIPASE C4-RELATED"/>
    <property type="match status" value="1"/>
</dbReference>
<dbReference type="GO" id="GO:0034480">
    <property type="term" value="F:phosphatidylcholine phospholipase C activity"/>
    <property type="evidence" value="ECO:0007669"/>
    <property type="project" value="UniProtKB-EC"/>
</dbReference>
<dbReference type="NCBIfam" id="TIGR03396">
    <property type="entry name" value="PC_PLC"/>
    <property type="match status" value="1"/>
</dbReference>
<dbReference type="InterPro" id="IPR017850">
    <property type="entry name" value="Alkaline_phosphatase_core_sf"/>
</dbReference>
<dbReference type="InterPro" id="IPR017767">
    <property type="entry name" value="PC-PLC"/>
</dbReference>
<reference evidence="3 4" key="1">
    <citation type="submission" date="2020-08" db="EMBL/GenBank/DDBJ databases">
        <title>Genomic Encyclopedia of Type Strains, Phase III (KMG-III): the genomes of soil and plant-associated and newly described type strains.</title>
        <authorList>
            <person name="Whitman W."/>
        </authorList>
    </citation>
    <scope>NUCLEOTIDE SEQUENCE [LARGE SCALE GENOMIC DNA]</scope>
    <source>
        <strain evidence="3 4">CECT 7015</strain>
    </source>
</reference>
<accession>A0A839U770</accession>
<evidence type="ECO:0000259" key="2">
    <source>
        <dbReference type="Pfam" id="PF05506"/>
    </source>
</evidence>